<dbReference type="SUPFAM" id="SSF51306">
    <property type="entry name" value="LexA/Signal peptidase"/>
    <property type="match status" value="1"/>
</dbReference>
<evidence type="ECO:0000313" key="3">
    <source>
        <dbReference type="EMBL" id="HAZ29881.1"/>
    </source>
</evidence>
<accession>A0A351JUB1</accession>
<dbReference type="Gene3D" id="2.10.109.10">
    <property type="entry name" value="Umud Fragment, subunit A"/>
    <property type="match status" value="1"/>
</dbReference>
<dbReference type="Proteomes" id="UP000264072">
    <property type="component" value="Unassembled WGS sequence"/>
</dbReference>
<dbReference type="PANTHER" id="PTHR33516:SF2">
    <property type="entry name" value="LEXA REPRESSOR-RELATED"/>
    <property type="match status" value="1"/>
</dbReference>
<dbReference type="PANTHER" id="PTHR33516">
    <property type="entry name" value="LEXA REPRESSOR"/>
    <property type="match status" value="1"/>
</dbReference>
<name>A0A351JUB1_UNCKA</name>
<proteinExistence type="predicted"/>
<gene>
    <name evidence="3" type="ORF">DCY43_04050</name>
</gene>
<dbReference type="InterPro" id="IPR050077">
    <property type="entry name" value="LexA_repressor"/>
</dbReference>
<dbReference type="AlphaFoldDB" id="A0A351JUB1"/>
<feature type="region of interest" description="Disordered" evidence="1">
    <location>
        <begin position="208"/>
        <end position="228"/>
    </location>
</feature>
<dbReference type="InterPro" id="IPR036286">
    <property type="entry name" value="LexA/Signal_pep-like_sf"/>
</dbReference>
<feature type="compositionally biased region" description="Basic and acidic residues" evidence="1">
    <location>
        <begin position="212"/>
        <end position="221"/>
    </location>
</feature>
<evidence type="ECO:0000256" key="1">
    <source>
        <dbReference type="SAM" id="MobiDB-lite"/>
    </source>
</evidence>
<sequence length="228" mass="25165">MQPVQEKLYKLIQIEDITGKSLREIGKRIGIAHPQSVKYHLRRLVDAGFITTKSMAVRPKIDQNGIVTIPVLDELNIAGQDATSIKSIKTNLRVAKTILNDKVVTNLKCVYAVRAFGNFMNRGNIDGINIEDGDYVLINVAQTKPKNGDVVLSSTEGYAAVRKYLKDGLGQVVLITESTQDYPPIYLDDHMTHCVLGKALQVIKKPMFGKKRSSDHGKKASENSSSKG</sequence>
<feature type="domain" description="Peptidase S24/S26A/S26B/S26C" evidence="2">
    <location>
        <begin position="78"/>
        <end position="198"/>
    </location>
</feature>
<protein>
    <recommendedName>
        <fullName evidence="2">Peptidase S24/S26A/S26B/S26C domain-containing protein</fullName>
    </recommendedName>
</protein>
<dbReference type="InterPro" id="IPR015927">
    <property type="entry name" value="Peptidase_S24_S26A/B/C"/>
</dbReference>
<evidence type="ECO:0000313" key="4">
    <source>
        <dbReference type="Proteomes" id="UP000264072"/>
    </source>
</evidence>
<dbReference type="Pfam" id="PF00717">
    <property type="entry name" value="Peptidase_S24"/>
    <property type="match status" value="1"/>
</dbReference>
<dbReference type="EMBL" id="DNHX01000037">
    <property type="protein sequence ID" value="HAZ29881.1"/>
    <property type="molecule type" value="Genomic_DNA"/>
</dbReference>
<organism evidence="3 4">
    <name type="scientific">candidate division WWE3 bacterium</name>
    <dbReference type="NCBI Taxonomy" id="2053526"/>
    <lineage>
        <taxon>Bacteria</taxon>
        <taxon>Katanobacteria</taxon>
    </lineage>
</organism>
<dbReference type="CDD" id="cd06529">
    <property type="entry name" value="S24_LexA-like"/>
    <property type="match status" value="1"/>
</dbReference>
<dbReference type="Gene3D" id="1.10.10.10">
    <property type="entry name" value="Winged helix-like DNA-binding domain superfamily/Winged helix DNA-binding domain"/>
    <property type="match status" value="1"/>
</dbReference>
<evidence type="ECO:0000259" key="2">
    <source>
        <dbReference type="Pfam" id="PF00717"/>
    </source>
</evidence>
<dbReference type="InterPro" id="IPR039418">
    <property type="entry name" value="LexA-like"/>
</dbReference>
<reference evidence="3 4" key="1">
    <citation type="journal article" date="2018" name="Nat. Biotechnol.">
        <title>A standardized bacterial taxonomy based on genome phylogeny substantially revises the tree of life.</title>
        <authorList>
            <person name="Parks D.H."/>
            <person name="Chuvochina M."/>
            <person name="Waite D.W."/>
            <person name="Rinke C."/>
            <person name="Skarshewski A."/>
            <person name="Chaumeil P.A."/>
            <person name="Hugenholtz P."/>
        </authorList>
    </citation>
    <scope>NUCLEOTIDE SEQUENCE [LARGE SCALE GENOMIC DNA]</scope>
    <source>
        <strain evidence="3">UBA10185</strain>
    </source>
</reference>
<comment type="caution">
    <text evidence="3">The sequence shown here is derived from an EMBL/GenBank/DDBJ whole genome shotgun (WGS) entry which is preliminary data.</text>
</comment>
<dbReference type="InterPro" id="IPR036388">
    <property type="entry name" value="WH-like_DNA-bd_sf"/>
</dbReference>